<dbReference type="Proteomes" id="UP001207930">
    <property type="component" value="Unassembled WGS sequence"/>
</dbReference>
<evidence type="ECO:0000313" key="3">
    <source>
        <dbReference type="Proteomes" id="UP001207930"/>
    </source>
</evidence>
<keyword evidence="1" id="KW-0812">Transmembrane</keyword>
<feature type="transmembrane region" description="Helical" evidence="1">
    <location>
        <begin position="148"/>
        <end position="169"/>
    </location>
</feature>
<keyword evidence="1" id="KW-1133">Transmembrane helix</keyword>
<protein>
    <submittedName>
        <fullName evidence="2">Uncharacterized protein</fullName>
    </submittedName>
</protein>
<organism evidence="2 3">
    <name type="scientific">Luteolibacter flavescens</name>
    <dbReference type="NCBI Taxonomy" id="1859460"/>
    <lineage>
        <taxon>Bacteria</taxon>
        <taxon>Pseudomonadati</taxon>
        <taxon>Verrucomicrobiota</taxon>
        <taxon>Verrucomicrobiia</taxon>
        <taxon>Verrucomicrobiales</taxon>
        <taxon>Verrucomicrobiaceae</taxon>
        <taxon>Luteolibacter</taxon>
    </lineage>
</organism>
<feature type="transmembrane region" description="Helical" evidence="1">
    <location>
        <begin position="12"/>
        <end position="29"/>
    </location>
</feature>
<reference evidence="2 3" key="1">
    <citation type="submission" date="2022-10" db="EMBL/GenBank/DDBJ databases">
        <title>Luteolibacter flavescens strain MCCC 1K03193, whole genome shotgun sequencing project.</title>
        <authorList>
            <person name="Zhao G."/>
            <person name="Shen L."/>
        </authorList>
    </citation>
    <scope>NUCLEOTIDE SEQUENCE [LARGE SCALE GENOMIC DNA]</scope>
    <source>
        <strain evidence="2 3">MCCC 1K03193</strain>
    </source>
</reference>
<evidence type="ECO:0000313" key="2">
    <source>
        <dbReference type="EMBL" id="MCW1884675.1"/>
    </source>
</evidence>
<sequence>MPFFDLHLSEGLQFAGKAAAGYLLAWWIIRPRSYVYRFHEGQLSIRTFFILPVARLKREDITSIQTARPEGAKPLQWMVSPVRRQSGQVIFAETERKWIALPDWLAGPLANDPGAEDSTAQFRGASGYQRLLASLTTLKLGMRKLGSWCVPLAAPAAWLLILLSIWLTALDLVGVHELAAPQYGIPASVLLKDMTYHFLSSGFLLMCGIAVRVTLALGIGVPRLLAGLCLLASVSLLVIGLPPGLGHDFSHALFDSCTGYDETFGKVGIAFLIASSVIALASWAANRGPAHLSSSATGSAGLATTP</sequence>
<feature type="transmembrane region" description="Helical" evidence="1">
    <location>
        <begin position="224"/>
        <end position="244"/>
    </location>
</feature>
<gene>
    <name evidence="2" type="ORF">OKA04_08035</name>
</gene>
<feature type="transmembrane region" description="Helical" evidence="1">
    <location>
        <begin position="264"/>
        <end position="285"/>
    </location>
</feature>
<keyword evidence="1" id="KW-0472">Membrane</keyword>
<dbReference type="EMBL" id="JAPDDS010000004">
    <property type="protein sequence ID" value="MCW1884675.1"/>
    <property type="molecule type" value="Genomic_DNA"/>
</dbReference>
<evidence type="ECO:0000256" key="1">
    <source>
        <dbReference type="SAM" id="Phobius"/>
    </source>
</evidence>
<feature type="transmembrane region" description="Helical" evidence="1">
    <location>
        <begin position="196"/>
        <end position="217"/>
    </location>
</feature>
<name>A0ABT3FM66_9BACT</name>
<accession>A0ABT3FM66</accession>
<proteinExistence type="predicted"/>
<comment type="caution">
    <text evidence="2">The sequence shown here is derived from an EMBL/GenBank/DDBJ whole genome shotgun (WGS) entry which is preliminary data.</text>
</comment>
<keyword evidence="3" id="KW-1185">Reference proteome</keyword>